<accession>A0A1R1AWH5</accession>
<name>A0A1R1AWH5_PAELA</name>
<dbReference type="AlphaFoldDB" id="A0A1R1AWH5"/>
<keyword evidence="1" id="KW-1133">Transmembrane helix</keyword>
<dbReference type="Proteomes" id="UP000187074">
    <property type="component" value="Unassembled WGS sequence"/>
</dbReference>
<feature type="transmembrane region" description="Helical" evidence="1">
    <location>
        <begin position="45"/>
        <end position="64"/>
    </location>
</feature>
<keyword evidence="1" id="KW-0472">Membrane</keyword>
<proteinExistence type="predicted"/>
<reference evidence="2 3" key="1">
    <citation type="submission" date="2016-11" db="EMBL/GenBank/DDBJ databases">
        <title>Paenibacillus species isolates.</title>
        <authorList>
            <person name="Beno S.M."/>
        </authorList>
    </citation>
    <scope>NUCLEOTIDE SEQUENCE [LARGE SCALE GENOMIC DNA]</scope>
    <source>
        <strain evidence="2 3">FSL F4-0100</strain>
    </source>
</reference>
<comment type="caution">
    <text evidence="2">The sequence shown here is derived from an EMBL/GenBank/DDBJ whole genome shotgun (WGS) entry which is preliminary data.</text>
</comment>
<dbReference type="OrthoDB" id="2654376at2"/>
<dbReference type="STRING" id="1401.BK123_25745"/>
<feature type="transmembrane region" description="Helical" evidence="1">
    <location>
        <begin position="7"/>
        <end position="25"/>
    </location>
</feature>
<evidence type="ECO:0000313" key="3">
    <source>
        <dbReference type="Proteomes" id="UP000187074"/>
    </source>
</evidence>
<sequence>MIQLKKIAFGGFVVIGMFILLYLMTETHDEIQRAYQDLSPQQFSLLKMSLYGFLFGVLIEWRALGCLIKGQVRLSWLLLPAAILTVIIFIPSIYWLEWFGLGRLFVIEIFGKPEIHMLLSVFSGVLFIRSICNNKHRSNP</sequence>
<protein>
    <submittedName>
        <fullName evidence="2">Uncharacterized protein</fullName>
    </submittedName>
</protein>
<keyword evidence="1" id="KW-0812">Transmembrane</keyword>
<gene>
    <name evidence="2" type="ORF">BK123_25745</name>
</gene>
<dbReference type="EMBL" id="MRTF01000009">
    <property type="protein sequence ID" value="OME89769.1"/>
    <property type="molecule type" value="Genomic_DNA"/>
</dbReference>
<evidence type="ECO:0000256" key="1">
    <source>
        <dbReference type="SAM" id="Phobius"/>
    </source>
</evidence>
<dbReference type="RefSeq" id="WP_076325196.1">
    <property type="nucleotide sequence ID" value="NZ_MRTF01000009.1"/>
</dbReference>
<organism evidence="2 3">
    <name type="scientific">Paenibacillus lautus</name>
    <name type="common">Bacillus lautus</name>
    <dbReference type="NCBI Taxonomy" id="1401"/>
    <lineage>
        <taxon>Bacteria</taxon>
        <taxon>Bacillati</taxon>
        <taxon>Bacillota</taxon>
        <taxon>Bacilli</taxon>
        <taxon>Bacillales</taxon>
        <taxon>Paenibacillaceae</taxon>
        <taxon>Paenibacillus</taxon>
    </lineage>
</organism>
<feature type="transmembrane region" description="Helical" evidence="1">
    <location>
        <begin position="76"/>
        <end position="95"/>
    </location>
</feature>
<feature type="transmembrane region" description="Helical" evidence="1">
    <location>
        <begin position="115"/>
        <end position="132"/>
    </location>
</feature>
<evidence type="ECO:0000313" key="2">
    <source>
        <dbReference type="EMBL" id="OME89769.1"/>
    </source>
</evidence>